<organism evidence="1 2">
    <name type="scientific">Parelaphostrongylus tenuis</name>
    <name type="common">Meningeal worm</name>
    <dbReference type="NCBI Taxonomy" id="148309"/>
    <lineage>
        <taxon>Eukaryota</taxon>
        <taxon>Metazoa</taxon>
        <taxon>Ecdysozoa</taxon>
        <taxon>Nematoda</taxon>
        <taxon>Chromadorea</taxon>
        <taxon>Rhabditida</taxon>
        <taxon>Rhabditina</taxon>
        <taxon>Rhabditomorpha</taxon>
        <taxon>Strongyloidea</taxon>
        <taxon>Metastrongylidae</taxon>
        <taxon>Parelaphostrongylus</taxon>
    </lineage>
</organism>
<name>A0AAD5MK69_PARTN</name>
<reference evidence="1" key="1">
    <citation type="submission" date="2021-06" db="EMBL/GenBank/DDBJ databases">
        <title>Parelaphostrongylus tenuis whole genome reference sequence.</title>
        <authorList>
            <person name="Garwood T.J."/>
            <person name="Larsen P.A."/>
            <person name="Fountain-Jones N.M."/>
            <person name="Garbe J.R."/>
            <person name="Macchietto M.G."/>
            <person name="Kania S.A."/>
            <person name="Gerhold R.W."/>
            <person name="Richards J.E."/>
            <person name="Wolf T.M."/>
        </authorList>
    </citation>
    <scope>NUCLEOTIDE SEQUENCE</scope>
    <source>
        <strain evidence="1">MNPRO001-30</strain>
        <tissue evidence="1">Meninges</tissue>
    </source>
</reference>
<sequence length="83" mass="9269">MKRPKHCQNLAETAQMQYLPCSPSGQKGGRRTASKGSPINRLAAGARLSKMILTDEKIYTVEALHNRQNWHQLLQQKSAVAKP</sequence>
<protein>
    <submittedName>
        <fullName evidence="1">Uncharacterized protein</fullName>
    </submittedName>
</protein>
<gene>
    <name evidence="1" type="ORF">KIN20_015731</name>
</gene>
<keyword evidence="2" id="KW-1185">Reference proteome</keyword>
<evidence type="ECO:0000313" key="1">
    <source>
        <dbReference type="EMBL" id="KAJ1357558.1"/>
    </source>
</evidence>
<evidence type="ECO:0000313" key="2">
    <source>
        <dbReference type="Proteomes" id="UP001196413"/>
    </source>
</evidence>
<accession>A0AAD5MK69</accession>
<proteinExistence type="predicted"/>
<dbReference type="Proteomes" id="UP001196413">
    <property type="component" value="Unassembled WGS sequence"/>
</dbReference>
<dbReference type="EMBL" id="JAHQIW010003178">
    <property type="protein sequence ID" value="KAJ1357558.1"/>
    <property type="molecule type" value="Genomic_DNA"/>
</dbReference>
<dbReference type="AlphaFoldDB" id="A0AAD5MK69"/>
<comment type="caution">
    <text evidence="1">The sequence shown here is derived from an EMBL/GenBank/DDBJ whole genome shotgun (WGS) entry which is preliminary data.</text>
</comment>